<protein>
    <recommendedName>
        <fullName evidence="2">Nucleotide-diphospho-sugar transferase domain-containing protein</fullName>
    </recommendedName>
</protein>
<dbReference type="AlphaFoldDB" id="A0A6C0K6S2"/>
<dbReference type="EMBL" id="MN740810">
    <property type="protein sequence ID" value="QHU12861.1"/>
    <property type="molecule type" value="Genomic_DNA"/>
</dbReference>
<reference evidence="1" key="1">
    <citation type="journal article" date="2020" name="Nature">
        <title>Giant virus diversity and host interactions through global metagenomics.</title>
        <authorList>
            <person name="Schulz F."/>
            <person name="Roux S."/>
            <person name="Paez-Espino D."/>
            <person name="Jungbluth S."/>
            <person name="Walsh D.A."/>
            <person name="Denef V.J."/>
            <person name="McMahon K.D."/>
            <person name="Konstantinidis K.T."/>
            <person name="Eloe-Fadrosh E.A."/>
            <person name="Kyrpides N.C."/>
            <person name="Woyke T."/>
        </authorList>
    </citation>
    <scope>NUCLEOTIDE SEQUENCE</scope>
    <source>
        <strain evidence="1">GVMAG-S-1101172-89</strain>
    </source>
</reference>
<sequence length="268" mass="31326">MSSSKKVFLTFTNTAYHPPTRILEQAAAFKIFDTILHKTELDMPEFIEKHSEFIRDNPHGYGFYIWKPKIILDTLLNMEDGELLFYCDSGAHLNPKGVSRFQEYLAYLDGDKSMVTFCMSRRYNPQMFVKQGAVQYYFPGFNDMKDLENCYAGYMILRRCDATMDFLVDWLGLCERYYLLDTTVSVYAKELRGFCGNDKDAGLFNVVLAKHNIDYRITPDETNLYNEEGVQFHHLNLPIHPNEWEWSLLDKFPIHCRRDTGSGRYGTV</sequence>
<organism evidence="1">
    <name type="scientific">viral metagenome</name>
    <dbReference type="NCBI Taxonomy" id="1070528"/>
    <lineage>
        <taxon>unclassified sequences</taxon>
        <taxon>metagenomes</taxon>
        <taxon>organismal metagenomes</taxon>
    </lineage>
</organism>
<name>A0A6C0K6S2_9ZZZZ</name>
<proteinExistence type="predicted"/>
<evidence type="ECO:0000313" key="1">
    <source>
        <dbReference type="EMBL" id="QHU12861.1"/>
    </source>
</evidence>
<evidence type="ECO:0008006" key="2">
    <source>
        <dbReference type="Google" id="ProtNLM"/>
    </source>
</evidence>
<accession>A0A6C0K6S2</accession>